<keyword evidence="6 8" id="KW-0139">CF(1)</keyword>
<evidence type="ECO:0000313" key="12">
    <source>
        <dbReference type="EMBL" id="AIT93637.1"/>
    </source>
</evidence>
<evidence type="ECO:0000259" key="11">
    <source>
        <dbReference type="Pfam" id="PF02823"/>
    </source>
</evidence>
<dbReference type="Pfam" id="PF02823">
    <property type="entry name" value="ATP-synt_DE_N"/>
    <property type="match status" value="1"/>
</dbReference>
<dbReference type="GO" id="GO:0046933">
    <property type="term" value="F:proton-transporting ATP synthase activity, rotational mechanism"/>
    <property type="evidence" value="ECO:0007669"/>
    <property type="project" value="UniProtKB-UniRule"/>
</dbReference>
<evidence type="ECO:0000256" key="6">
    <source>
        <dbReference type="ARBA" id="ARBA00023196"/>
    </source>
</evidence>
<keyword evidence="10" id="KW-0175">Coiled coil</keyword>
<accession>A0A097KKF9</accession>
<feature type="domain" description="ATP synthase F1 complex delta/epsilon subunit N-terminal" evidence="11">
    <location>
        <begin position="5"/>
        <end position="83"/>
    </location>
</feature>
<geneLocation type="chloroplast" evidence="12"/>
<evidence type="ECO:0000256" key="7">
    <source>
        <dbReference type="ARBA" id="ARBA00023310"/>
    </source>
</evidence>
<dbReference type="GO" id="GO:0009535">
    <property type="term" value="C:chloroplast thylakoid membrane"/>
    <property type="evidence" value="ECO:0007669"/>
    <property type="project" value="UniProtKB-SubCell"/>
</dbReference>
<feature type="coiled-coil region" evidence="10">
    <location>
        <begin position="91"/>
        <end position="125"/>
    </location>
</feature>
<organism evidence="12">
    <name type="scientific">Stichococcus bacillaris</name>
    <dbReference type="NCBI Taxonomy" id="37433"/>
    <lineage>
        <taxon>Eukaryota</taxon>
        <taxon>Viridiplantae</taxon>
        <taxon>Chlorophyta</taxon>
        <taxon>core chlorophytes</taxon>
        <taxon>Trebouxiophyceae</taxon>
        <taxon>Prasiolales</taxon>
        <taxon>Stichococcaceae</taxon>
        <taxon>Stichococcus</taxon>
    </lineage>
</organism>
<evidence type="ECO:0000256" key="1">
    <source>
        <dbReference type="ARBA" id="ARBA00004170"/>
    </source>
</evidence>
<evidence type="ECO:0000256" key="4">
    <source>
        <dbReference type="ARBA" id="ARBA00023065"/>
    </source>
</evidence>
<dbReference type="CDD" id="cd12152">
    <property type="entry name" value="F1-ATPase_delta"/>
    <property type="match status" value="1"/>
</dbReference>
<dbReference type="GO" id="GO:0045259">
    <property type="term" value="C:proton-transporting ATP synthase complex"/>
    <property type="evidence" value="ECO:0007669"/>
    <property type="project" value="UniProtKB-KW"/>
</dbReference>
<keyword evidence="12" id="KW-0150">Chloroplast</keyword>
<keyword evidence="5 8" id="KW-0472">Membrane</keyword>
<evidence type="ECO:0000256" key="5">
    <source>
        <dbReference type="ARBA" id="ARBA00023136"/>
    </source>
</evidence>
<sequence>MDLYIYVMTPQEILWEGSVHQIILQTNSGQMGVLKNHVSLVTSLEVGVLLIQEQEQGDWLPLAVMGGFAKIHKNKVFILVNDAEFAALIEKDEAEQAFNLAKIQMQQAISRKEKLEAKFVFMRAQVRYKAIKKLTGYPL</sequence>
<evidence type="ECO:0000256" key="2">
    <source>
        <dbReference type="ARBA" id="ARBA00005712"/>
    </source>
</evidence>
<dbReference type="GeneID" id="22158678"/>
<dbReference type="NCBIfam" id="TIGR01216">
    <property type="entry name" value="ATP_synt_epsi"/>
    <property type="match status" value="1"/>
</dbReference>
<keyword evidence="7 8" id="KW-0066">ATP synthesis</keyword>
<protein>
    <recommendedName>
        <fullName evidence="8 9">ATP synthase epsilon chain, chloroplastic</fullName>
    </recommendedName>
    <alternativeName>
        <fullName evidence="8">ATP synthase F1 sector epsilon subunit</fullName>
    </alternativeName>
    <alternativeName>
        <fullName evidence="8">F-ATPase epsilon subunit</fullName>
    </alternativeName>
</protein>
<dbReference type="Gene3D" id="6.10.140.480">
    <property type="match status" value="1"/>
</dbReference>
<keyword evidence="4 8" id="KW-0406">Ion transport</keyword>
<dbReference type="EMBL" id="KM462864">
    <property type="protein sequence ID" value="AIT93637.1"/>
    <property type="molecule type" value="Genomic_DNA"/>
</dbReference>
<dbReference type="InterPro" id="IPR020546">
    <property type="entry name" value="ATP_synth_F1_dsu/esu_N"/>
</dbReference>
<evidence type="ECO:0000256" key="3">
    <source>
        <dbReference type="ARBA" id="ARBA00022448"/>
    </source>
</evidence>
<dbReference type="SUPFAM" id="SSF51344">
    <property type="entry name" value="Epsilon subunit of F1F0-ATP synthase N-terminal domain"/>
    <property type="match status" value="1"/>
</dbReference>
<keyword evidence="8 9" id="KW-0793">Thylakoid</keyword>
<name>A0A097KKF9_9CHLO</name>
<dbReference type="PANTHER" id="PTHR13822">
    <property type="entry name" value="ATP SYNTHASE DELTA/EPSILON CHAIN"/>
    <property type="match status" value="1"/>
</dbReference>
<comment type="function">
    <text evidence="8 9">Produces ATP from ADP in the presence of a proton gradient across the membrane.</text>
</comment>
<comment type="subunit">
    <text evidence="8 9">F-type ATPases have 2 components, CF(1) - the catalytic core - and CF(0) - the membrane proton channel. CF(1) has five subunits: alpha(3), beta(3), gamma(1), delta(1), epsilon(1). CF(0) has three main subunits: a, b and c.</text>
</comment>
<reference evidence="12" key="1">
    <citation type="journal article" date="2014" name="BMC Evol. Biol.">
        <title>Chloroplast phylogenomic analysis resolves deep-level relationships within the green algal class Trebouxiophyceae.</title>
        <authorList>
            <person name="Lemieux C."/>
            <person name="Otis C."/>
            <person name="Turmel M."/>
        </authorList>
    </citation>
    <scope>NUCLEOTIDE SEQUENCE</scope>
</reference>
<dbReference type="HAMAP" id="MF_00530">
    <property type="entry name" value="ATP_synth_epsil_bac"/>
    <property type="match status" value="1"/>
</dbReference>
<evidence type="ECO:0000256" key="8">
    <source>
        <dbReference type="HAMAP-Rule" id="MF_00530"/>
    </source>
</evidence>
<dbReference type="PANTHER" id="PTHR13822:SF10">
    <property type="entry name" value="ATP SYNTHASE EPSILON CHAIN, CHLOROPLASTIC"/>
    <property type="match status" value="1"/>
</dbReference>
<proteinExistence type="inferred from homology"/>
<dbReference type="InterPro" id="IPR001469">
    <property type="entry name" value="ATP_synth_F1_dsu/esu"/>
</dbReference>
<evidence type="ECO:0000256" key="9">
    <source>
        <dbReference type="RuleBase" id="RU003655"/>
    </source>
</evidence>
<keyword evidence="8 9" id="KW-0375">Hydrogen ion transport</keyword>
<evidence type="ECO:0000256" key="10">
    <source>
        <dbReference type="SAM" id="Coils"/>
    </source>
</evidence>
<dbReference type="AlphaFoldDB" id="A0A097KKF9"/>
<gene>
    <name evidence="8 12" type="primary">atpE</name>
</gene>
<keyword evidence="9 12" id="KW-0934">Plastid</keyword>
<comment type="similarity">
    <text evidence="2 8 9">Belongs to the ATPase epsilon chain family.</text>
</comment>
<keyword evidence="3 8" id="KW-0813">Transport</keyword>
<dbReference type="RefSeq" id="YP_009105024.1">
    <property type="nucleotide sequence ID" value="NC_025527.1"/>
</dbReference>
<dbReference type="GO" id="GO:0005524">
    <property type="term" value="F:ATP binding"/>
    <property type="evidence" value="ECO:0007669"/>
    <property type="project" value="UniProtKB-UniRule"/>
</dbReference>
<comment type="subcellular location">
    <subcellularLocation>
        <location evidence="1">Membrane</location>
        <topology evidence="1">Peripheral membrane protein</topology>
    </subcellularLocation>
    <subcellularLocation>
        <location evidence="8">Plastid</location>
        <location evidence="8">Chloroplast thylakoid membrane</location>
        <topology evidence="8">Peripheral membrane protein</topology>
    </subcellularLocation>
</comment>
<dbReference type="InterPro" id="IPR036771">
    <property type="entry name" value="ATPsynth_dsu/esu_N"/>
</dbReference>
<dbReference type="Gene3D" id="2.60.15.10">
    <property type="entry name" value="F0F1 ATP synthase delta/epsilon subunit, N-terminal"/>
    <property type="match status" value="1"/>
</dbReference>